<evidence type="ECO:0000313" key="6">
    <source>
        <dbReference type="Proteomes" id="UP001448207"/>
    </source>
</evidence>
<dbReference type="Pfam" id="PF02737">
    <property type="entry name" value="3HCDH_N"/>
    <property type="match status" value="1"/>
</dbReference>
<dbReference type="Pfam" id="PF00725">
    <property type="entry name" value="3HCDH"/>
    <property type="match status" value="1"/>
</dbReference>
<dbReference type="InterPro" id="IPR006176">
    <property type="entry name" value="3-OHacyl-CoA_DH_NAD-bd"/>
</dbReference>
<dbReference type="SUPFAM" id="SSF48179">
    <property type="entry name" value="6-phosphogluconate dehydrogenase C-terminal domain-like"/>
    <property type="match status" value="1"/>
</dbReference>
<dbReference type="PANTHER" id="PTHR48075:SF5">
    <property type="entry name" value="3-HYDROXYBUTYRYL-COA DEHYDROGENASE"/>
    <property type="match status" value="1"/>
</dbReference>
<comment type="similarity">
    <text evidence="1">Belongs to the 3-hydroxyacyl-CoA dehydrogenase family.</text>
</comment>
<evidence type="ECO:0000313" key="5">
    <source>
        <dbReference type="EMBL" id="KAL0076810.1"/>
    </source>
</evidence>
<evidence type="ECO:0000256" key="1">
    <source>
        <dbReference type="ARBA" id="ARBA00009463"/>
    </source>
</evidence>
<dbReference type="SUPFAM" id="SSF51735">
    <property type="entry name" value="NAD(P)-binding Rossmann-fold domains"/>
    <property type="match status" value="1"/>
</dbReference>
<organism evidence="5 6">
    <name type="scientific">Phycomyces blakesleeanus</name>
    <dbReference type="NCBI Taxonomy" id="4837"/>
    <lineage>
        <taxon>Eukaryota</taxon>
        <taxon>Fungi</taxon>
        <taxon>Fungi incertae sedis</taxon>
        <taxon>Mucoromycota</taxon>
        <taxon>Mucoromycotina</taxon>
        <taxon>Mucoromycetes</taxon>
        <taxon>Mucorales</taxon>
        <taxon>Phycomycetaceae</taxon>
        <taxon>Phycomyces</taxon>
    </lineage>
</organism>
<dbReference type="InterPro" id="IPR022694">
    <property type="entry name" value="3-OHacyl-CoA_DH"/>
</dbReference>
<gene>
    <name evidence="5" type="ORF">J3Q64DRAFT_1770811</name>
</gene>
<keyword evidence="2" id="KW-0560">Oxidoreductase</keyword>
<dbReference type="Proteomes" id="UP001448207">
    <property type="component" value="Unassembled WGS sequence"/>
</dbReference>
<dbReference type="InterPro" id="IPR006108">
    <property type="entry name" value="3HC_DH_C"/>
</dbReference>
<dbReference type="Gene3D" id="3.40.50.720">
    <property type="entry name" value="NAD(P)-binding Rossmann-like Domain"/>
    <property type="match status" value="1"/>
</dbReference>
<evidence type="ECO:0000259" key="3">
    <source>
        <dbReference type="Pfam" id="PF00725"/>
    </source>
</evidence>
<protein>
    <submittedName>
        <fullName evidence="5">3-hydroxyacyl-CoA dehydrogenase</fullName>
    </submittedName>
</protein>
<dbReference type="InterPro" id="IPR036291">
    <property type="entry name" value="NAD(P)-bd_dom_sf"/>
</dbReference>
<evidence type="ECO:0000256" key="2">
    <source>
        <dbReference type="ARBA" id="ARBA00023002"/>
    </source>
</evidence>
<dbReference type="InterPro" id="IPR013328">
    <property type="entry name" value="6PGD_dom2"/>
</dbReference>
<dbReference type="PANTHER" id="PTHR48075">
    <property type="entry name" value="3-HYDROXYACYL-COA DEHYDROGENASE FAMILY PROTEIN"/>
    <property type="match status" value="1"/>
</dbReference>
<dbReference type="PROSITE" id="PS00067">
    <property type="entry name" value="3HCDH"/>
    <property type="match status" value="1"/>
</dbReference>
<dbReference type="PIRSF" id="PIRSF000105">
    <property type="entry name" value="HCDH"/>
    <property type="match status" value="1"/>
</dbReference>
<evidence type="ECO:0000259" key="4">
    <source>
        <dbReference type="Pfam" id="PF02737"/>
    </source>
</evidence>
<name>A0ABR3ALU3_PHYBL</name>
<feature type="domain" description="3-hydroxyacyl-CoA dehydrogenase NAD binding" evidence="4">
    <location>
        <begin position="1"/>
        <end position="172"/>
    </location>
</feature>
<reference evidence="5 6" key="1">
    <citation type="submission" date="2024-04" db="EMBL/GenBank/DDBJ databases">
        <title>Symmetric and asymmetric DNA N6-adenine methylation regulates different biological responses in Mucorales.</title>
        <authorList>
            <consortium name="Lawrence Berkeley National Laboratory"/>
            <person name="Lax C."/>
            <person name="Mondo S.J."/>
            <person name="Osorio-Concepcion M."/>
            <person name="Muszewska A."/>
            <person name="Corrochano-Luque M."/>
            <person name="Gutierrez G."/>
            <person name="Riley R."/>
            <person name="Lipzen A."/>
            <person name="Guo J."/>
            <person name="Hundley H."/>
            <person name="Amirebrahimi M."/>
            <person name="Ng V."/>
            <person name="Lorenzo-Gutierrez D."/>
            <person name="Binder U."/>
            <person name="Yang J."/>
            <person name="Song Y."/>
            <person name="Canovas D."/>
            <person name="Navarro E."/>
            <person name="Freitag M."/>
            <person name="Gabaldon T."/>
            <person name="Grigoriev I.V."/>
            <person name="Corrochano L.M."/>
            <person name="Nicolas F.E."/>
            <person name="Garre V."/>
        </authorList>
    </citation>
    <scope>NUCLEOTIDE SEQUENCE [LARGE SCALE GENOMIC DNA]</scope>
    <source>
        <strain evidence="5 6">L51</strain>
    </source>
</reference>
<dbReference type="Gene3D" id="1.10.1040.10">
    <property type="entry name" value="N-(1-d-carboxylethyl)-l-norvaline Dehydrogenase, domain 2"/>
    <property type="match status" value="1"/>
</dbReference>
<keyword evidence="6" id="KW-1185">Reference proteome</keyword>
<dbReference type="InterPro" id="IPR008927">
    <property type="entry name" value="6-PGluconate_DH-like_C_sf"/>
</dbReference>
<dbReference type="EMBL" id="JBCLYO010000030">
    <property type="protein sequence ID" value="KAL0076810.1"/>
    <property type="molecule type" value="Genomic_DNA"/>
</dbReference>
<dbReference type="InterPro" id="IPR006180">
    <property type="entry name" value="3-OHacyl-CoA_DH_CS"/>
</dbReference>
<proteinExistence type="inferred from homology"/>
<feature type="domain" description="3-hydroxyacyl-CoA dehydrogenase C-terminal" evidence="3">
    <location>
        <begin position="174"/>
        <end position="270"/>
    </location>
</feature>
<accession>A0ABR3ALU3</accession>
<sequence length="271" mass="29791">MGLGIAYVTANVTKLPVVLMDINKEQTEKGLKFIDRLLLKDVAKQKITQEHAEETRARFSTTNTLESLSDADFLIEAASENLNIKSAIFRNLDTICKPEAILATNTSSISITKIAAATKRPEKVIGMHFMNPVPVMKLVEIIPGLATCPEVLETTRTLATSMGKTCTVVKDIPGFVANRLLMPYINEAVMLLECEFASAEDIDITMKLGTNMPMGPLTLADFIGLDTCLAIMKVLHENTGDSKYRPAVLLQKYVDAGWMGKKSGRGIYNYK</sequence>
<comment type="caution">
    <text evidence="5">The sequence shown here is derived from an EMBL/GenBank/DDBJ whole genome shotgun (WGS) entry which is preliminary data.</text>
</comment>